<evidence type="ECO:0000256" key="9">
    <source>
        <dbReference type="ARBA" id="ARBA00022857"/>
    </source>
</evidence>
<dbReference type="InterPro" id="IPR016156">
    <property type="entry name" value="FAD/NAD-linked_Rdtase_dimer_sf"/>
</dbReference>
<dbReference type="PANTHER" id="PTHR43014:SF4">
    <property type="entry name" value="PYRIDINE NUCLEOTIDE-DISULFIDE OXIDOREDUCTASE RCLA-RELATED"/>
    <property type="match status" value="1"/>
</dbReference>
<evidence type="ECO:0000256" key="12">
    <source>
        <dbReference type="ARBA" id="ARBA00023157"/>
    </source>
</evidence>
<evidence type="ECO:0000313" key="22">
    <source>
        <dbReference type="Proteomes" id="UP000008460"/>
    </source>
</evidence>
<dbReference type="InterPro" id="IPR021179">
    <property type="entry name" value="Mercury_reductase_MerA"/>
</dbReference>
<gene>
    <name evidence="21" type="ordered locus">Celf_3663</name>
</gene>
<accession>F4H4H5</accession>
<keyword evidence="10" id="KW-0476">Mercury</keyword>
<evidence type="ECO:0000256" key="16">
    <source>
        <dbReference type="PIRSR" id="PIRSR000350-3"/>
    </source>
</evidence>
<evidence type="ECO:0000256" key="6">
    <source>
        <dbReference type="ARBA" id="ARBA00022630"/>
    </source>
</evidence>
<dbReference type="InterPro" id="IPR004099">
    <property type="entry name" value="Pyr_nucl-diS_OxRdtase_dimer"/>
</dbReference>
<evidence type="ECO:0000256" key="11">
    <source>
        <dbReference type="ARBA" id="ARBA00023002"/>
    </source>
</evidence>
<keyword evidence="13 18" id="KW-0676">Redox-active center</keyword>
<name>F4H4H5_CELFA</name>
<dbReference type="eggNOG" id="COG1249">
    <property type="taxonomic scope" value="Bacteria"/>
</dbReference>
<evidence type="ECO:0000256" key="10">
    <source>
        <dbReference type="ARBA" id="ARBA00022914"/>
    </source>
</evidence>
<comment type="similarity">
    <text evidence="1 18">Belongs to the class-I pyridine nucleotide-disulfide oxidoreductase family.</text>
</comment>
<dbReference type="PROSITE" id="PS00076">
    <property type="entry name" value="PYRIDINE_REDOX_1"/>
    <property type="match status" value="1"/>
</dbReference>
<evidence type="ECO:0000256" key="14">
    <source>
        <dbReference type="ARBA" id="ARBA00031725"/>
    </source>
</evidence>
<feature type="domain" description="Pyridine nucleotide-disulphide oxidoreductase dimerisation" evidence="19">
    <location>
        <begin position="342"/>
        <end position="448"/>
    </location>
</feature>
<evidence type="ECO:0000313" key="21">
    <source>
        <dbReference type="EMBL" id="AEE47770.1"/>
    </source>
</evidence>
<keyword evidence="6 18" id="KW-0285">Flavoprotein</keyword>
<comment type="subunit">
    <text evidence="2">Homodimer.</text>
</comment>
<dbReference type="FunFam" id="3.30.390.30:FF:000001">
    <property type="entry name" value="Dihydrolipoyl dehydrogenase"/>
    <property type="match status" value="1"/>
</dbReference>
<keyword evidence="16" id="KW-0547">Nucleotide-binding</keyword>
<dbReference type="GO" id="GO:0045340">
    <property type="term" value="F:mercury ion binding"/>
    <property type="evidence" value="ECO:0007669"/>
    <property type="project" value="InterPro"/>
</dbReference>
<keyword evidence="12" id="KW-1015">Disulfide bond</keyword>
<dbReference type="HOGENOM" id="CLU_016755_1_1_11"/>
<dbReference type="Pfam" id="PF02852">
    <property type="entry name" value="Pyr_redox_dim"/>
    <property type="match status" value="1"/>
</dbReference>
<dbReference type="PRINTS" id="PR00411">
    <property type="entry name" value="PNDRDTASEI"/>
</dbReference>
<feature type="binding site" evidence="16">
    <location>
        <position position="261"/>
    </location>
    <ligand>
        <name>NAD(+)</name>
        <dbReference type="ChEBI" id="CHEBI:57540"/>
    </ligand>
</feature>
<proteinExistence type="inferred from homology"/>
<dbReference type="STRING" id="590998.Celf_3663"/>
<feature type="disulfide bond" description="Redox-active" evidence="17">
    <location>
        <begin position="44"/>
        <end position="49"/>
    </location>
</feature>
<feature type="binding site" evidence="16">
    <location>
        <position position="302"/>
    </location>
    <ligand>
        <name>FAD</name>
        <dbReference type="ChEBI" id="CHEBI:57692"/>
    </ligand>
</feature>
<feature type="domain" description="FAD/NAD(P)-binding" evidence="20">
    <location>
        <begin position="8"/>
        <end position="317"/>
    </location>
</feature>
<dbReference type="GO" id="GO:0050661">
    <property type="term" value="F:NADP binding"/>
    <property type="evidence" value="ECO:0007669"/>
    <property type="project" value="InterPro"/>
</dbReference>
<keyword evidence="22" id="KW-1185">Reference proteome</keyword>
<feature type="binding site" evidence="16">
    <location>
        <begin position="178"/>
        <end position="185"/>
    </location>
    <ligand>
        <name>NAD(+)</name>
        <dbReference type="ChEBI" id="CHEBI:57540"/>
    </ligand>
</feature>
<evidence type="ECO:0000256" key="8">
    <source>
        <dbReference type="ARBA" id="ARBA00022827"/>
    </source>
</evidence>
<evidence type="ECO:0000256" key="7">
    <source>
        <dbReference type="ARBA" id="ARBA00022723"/>
    </source>
</evidence>
<keyword evidence="11 18" id="KW-0560">Oxidoreductase</keyword>
<dbReference type="GO" id="GO:0050660">
    <property type="term" value="F:flavin adenine dinucleotide binding"/>
    <property type="evidence" value="ECO:0007669"/>
    <property type="project" value="InterPro"/>
</dbReference>
<dbReference type="EMBL" id="CP002666">
    <property type="protein sequence ID" value="AEE47770.1"/>
    <property type="molecule type" value="Genomic_DNA"/>
</dbReference>
<keyword evidence="8 16" id="KW-0274">FAD</keyword>
<keyword evidence="16" id="KW-0520">NAD</keyword>
<dbReference type="AlphaFoldDB" id="F4H4H5"/>
<dbReference type="Proteomes" id="UP000008460">
    <property type="component" value="Chromosome"/>
</dbReference>
<dbReference type="PRINTS" id="PR00368">
    <property type="entry name" value="FADPNR"/>
</dbReference>
<dbReference type="InterPro" id="IPR023753">
    <property type="entry name" value="FAD/NAD-binding_dom"/>
</dbReference>
<dbReference type="Gene3D" id="3.50.50.60">
    <property type="entry name" value="FAD/NAD(P)-binding domain"/>
    <property type="match status" value="2"/>
</dbReference>
<feature type="binding site" evidence="16">
    <location>
        <begin position="141"/>
        <end position="143"/>
    </location>
    <ligand>
        <name>FAD</name>
        <dbReference type="ChEBI" id="CHEBI:57692"/>
    </ligand>
</feature>
<dbReference type="InterPro" id="IPR001100">
    <property type="entry name" value="Pyr_nuc-diS_OxRdtase"/>
</dbReference>
<dbReference type="InterPro" id="IPR012999">
    <property type="entry name" value="Pyr_OxRdtase_I_AS"/>
</dbReference>
<dbReference type="GO" id="GO:0050787">
    <property type="term" value="P:detoxification of mercury ion"/>
    <property type="evidence" value="ECO:0007669"/>
    <property type="project" value="InterPro"/>
</dbReference>
<evidence type="ECO:0000256" key="3">
    <source>
        <dbReference type="ARBA" id="ARBA00012661"/>
    </source>
</evidence>
<dbReference type="RefSeq" id="WP_013772793.1">
    <property type="nucleotide sequence ID" value="NC_015514.1"/>
</dbReference>
<dbReference type="InterPro" id="IPR036188">
    <property type="entry name" value="FAD/NAD-bd_sf"/>
</dbReference>
<dbReference type="SUPFAM" id="SSF51905">
    <property type="entry name" value="FAD/NAD(P)-binding domain"/>
    <property type="match status" value="1"/>
</dbReference>
<dbReference type="SUPFAM" id="SSF55424">
    <property type="entry name" value="FAD/NAD-linked reductases, dimerisation (C-terminal) domain"/>
    <property type="match status" value="1"/>
</dbReference>
<evidence type="ECO:0000259" key="19">
    <source>
        <dbReference type="Pfam" id="PF02852"/>
    </source>
</evidence>
<dbReference type="GO" id="GO:0016668">
    <property type="term" value="F:oxidoreductase activity, acting on a sulfur group of donors, NAD(P) as acceptor"/>
    <property type="evidence" value="ECO:0007669"/>
    <property type="project" value="InterPro"/>
</dbReference>
<keyword evidence="9" id="KW-0521">NADP</keyword>
<dbReference type="Gene3D" id="3.30.390.30">
    <property type="match status" value="1"/>
</dbReference>
<dbReference type="NCBIfam" id="TIGR02053">
    <property type="entry name" value="MerA"/>
    <property type="match status" value="1"/>
</dbReference>
<protein>
    <recommendedName>
        <fullName evidence="4">Mercuric reductase</fullName>
        <ecNumber evidence="3">1.16.1.1</ecNumber>
    </recommendedName>
    <alternativeName>
        <fullName evidence="14">Hg(II) reductase</fullName>
    </alternativeName>
</protein>
<keyword evidence="5" id="KW-0475">Mercuric resistance</keyword>
<dbReference type="GO" id="GO:0016152">
    <property type="term" value="F:mercury (II) reductase (NADP+) activity"/>
    <property type="evidence" value="ECO:0007669"/>
    <property type="project" value="UniProtKB-EC"/>
</dbReference>
<evidence type="ECO:0000256" key="4">
    <source>
        <dbReference type="ARBA" id="ARBA00014791"/>
    </source>
</evidence>
<feature type="binding site" evidence="16">
    <location>
        <position position="53"/>
    </location>
    <ligand>
        <name>FAD</name>
        <dbReference type="ChEBI" id="CHEBI:57692"/>
    </ligand>
</feature>
<evidence type="ECO:0000256" key="18">
    <source>
        <dbReference type="RuleBase" id="RU003691"/>
    </source>
</evidence>
<evidence type="ECO:0000256" key="17">
    <source>
        <dbReference type="PIRSR" id="PIRSR000350-4"/>
    </source>
</evidence>
<dbReference type="PANTHER" id="PTHR43014">
    <property type="entry name" value="MERCURIC REDUCTASE"/>
    <property type="match status" value="1"/>
</dbReference>
<comment type="cofactor">
    <cofactor evidence="16">
        <name>FAD</name>
        <dbReference type="ChEBI" id="CHEBI:57692"/>
    </cofactor>
    <text evidence="16">Binds 1 FAD per subunit.</text>
</comment>
<dbReference type="EC" id="1.16.1.1" evidence="3"/>
<comment type="catalytic activity">
    <reaction evidence="15">
        <text>Hg + NADP(+) + H(+) = Hg(2+) + NADPH</text>
        <dbReference type="Rhea" id="RHEA:23856"/>
        <dbReference type="ChEBI" id="CHEBI:15378"/>
        <dbReference type="ChEBI" id="CHEBI:16170"/>
        <dbReference type="ChEBI" id="CHEBI:16793"/>
        <dbReference type="ChEBI" id="CHEBI:57783"/>
        <dbReference type="ChEBI" id="CHEBI:58349"/>
        <dbReference type="EC" id="1.16.1.1"/>
    </reaction>
</comment>
<evidence type="ECO:0000256" key="15">
    <source>
        <dbReference type="ARBA" id="ARBA00048984"/>
    </source>
</evidence>
<dbReference type="KEGG" id="cfi:Celf_3663"/>
<reference evidence="21 22" key="1">
    <citation type="submission" date="2011-04" db="EMBL/GenBank/DDBJ databases">
        <title>Complete sequence of Cellulomonas fimi ATCC 484.</title>
        <authorList>
            <consortium name="US DOE Joint Genome Institute"/>
            <person name="Lucas S."/>
            <person name="Han J."/>
            <person name="Lapidus A."/>
            <person name="Cheng J.-F."/>
            <person name="Goodwin L."/>
            <person name="Pitluck S."/>
            <person name="Peters L."/>
            <person name="Chertkov O."/>
            <person name="Detter J.C."/>
            <person name="Han C."/>
            <person name="Tapia R."/>
            <person name="Land M."/>
            <person name="Hauser L."/>
            <person name="Kyrpides N."/>
            <person name="Ivanova N."/>
            <person name="Ovchinnikova G."/>
            <person name="Pagani I."/>
            <person name="Mead D."/>
            <person name="Brumm P."/>
            <person name="Woyke T."/>
        </authorList>
    </citation>
    <scope>NUCLEOTIDE SEQUENCE [LARGE SCALE GENOMIC DNA]</scope>
    <source>
        <strain evidence="22">ATCC 484 / DSM 20113 / JCM 1341 / NBRC 15513 / NCIMB 8980 / NCTC 7547</strain>
    </source>
</reference>
<evidence type="ECO:0000256" key="13">
    <source>
        <dbReference type="ARBA" id="ARBA00023284"/>
    </source>
</evidence>
<organism evidence="21 22">
    <name type="scientific">Cellulomonas fimi (strain ATCC 484 / DSM 20113 / JCM 1341 / CCUG 24087 / LMG 16345 / NBRC 15513 / NCIMB 8980 / NCTC 7547 / NRS-133)</name>
    <dbReference type="NCBI Taxonomy" id="590998"/>
    <lineage>
        <taxon>Bacteria</taxon>
        <taxon>Bacillati</taxon>
        <taxon>Actinomycetota</taxon>
        <taxon>Actinomycetes</taxon>
        <taxon>Micrococcales</taxon>
        <taxon>Cellulomonadaceae</taxon>
        <taxon>Cellulomonas</taxon>
    </lineage>
</organism>
<keyword evidence="7" id="KW-0479">Metal-binding</keyword>
<evidence type="ECO:0000256" key="1">
    <source>
        <dbReference type="ARBA" id="ARBA00007532"/>
    </source>
</evidence>
<evidence type="ECO:0000256" key="2">
    <source>
        <dbReference type="ARBA" id="ARBA00011738"/>
    </source>
</evidence>
<sequence>MNDDSGVDLAVVGSGGAAMAAAITARQAGRSVVLVERGVLGGTCVNIGCVPSKTLLAAAGARHAALNNPFDGVPTSAGAVDLGALVRQKDELIERLRGAKYAEVAAAYGFEVISGQASFIDRDTLAVDGQAMRARAYVVATGSEPVVPALPGLDSVDWLTSTTAMELDEVPESLVVVGGGYVGLEQAQLFAHLGARVSLVGRVAPRAEPELAEGLRGVFSDDGIVMLEEHAVSVAVEGDQVVVRAASGAAARGARLLVAVGRSARTDGLELAAAGIDLDERGFIRTDALQRTTNPRVYAAGDVSGAPQYVYVAAATGRAAARNALAGPAGPPDAQVDYNGLPAVVFTSPQLASAGMTEEEALEQGYACACRVLDLSDVPRALVNRDTRGVVKVVADATTGRALGVHALADGAGEIMLAATYAIRAGMSVDDVADTWAPYLTMAESLRIAAGLFRNEMPTSCCA</sequence>
<evidence type="ECO:0000259" key="20">
    <source>
        <dbReference type="Pfam" id="PF07992"/>
    </source>
</evidence>
<evidence type="ECO:0000256" key="5">
    <source>
        <dbReference type="ARBA" id="ARBA00022466"/>
    </source>
</evidence>
<dbReference type="Pfam" id="PF07992">
    <property type="entry name" value="Pyr_redox_2"/>
    <property type="match status" value="1"/>
</dbReference>
<dbReference type="GO" id="GO:0003955">
    <property type="term" value="F:NAD(P)H dehydrogenase (quinone) activity"/>
    <property type="evidence" value="ECO:0007669"/>
    <property type="project" value="TreeGrafter"/>
</dbReference>
<dbReference type="PIRSF" id="PIRSF000350">
    <property type="entry name" value="Mercury_reductase_MerA"/>
    <property type="match status" value="1"/>
</dbReference>